<dbReference type="GO" id="GO:0015344">
    <property type="term" value="F:siderophore uptake transmembrane transporter activity"/>
    <property type="evidence" value="ECO:0007669"/>
    <property type="project" value="TreeGrafter"/>
</dbReference>
<dbReference type="InterPro" id="IPR023996">
    <property type="entry name" value="TonB-dep_OMP_SusC/RagA"/>
</dbReference>
<name>A0A2T0UCG2_9SPHI</name>
<feature type="domain" description="TonB-dependent receptor plug" evidence="2">
    <location>
        <begin position="140"/>
        <end position="255"/>
    </location>
</feature>
<dbReference type="NCBIfam" id="TIGR04056">
    <property type="entry name" value="OMP_RagA_SusC"/>
    <property type="match status" value="1"/>
</dbReference>
<dbReference type="Pfam" id="PF07715">
    <property type="entry name" value="Plug"/>
    <property type="match status" value="1"/>
</dbReference>
<accession>A0A2T0UCG2</accession>
<evidence type="ECO:0000313" key="3">
    <source>
        <dbReference type="EMBL" id="PRY55582.1"/>
    </source>
</evidence>
<evidence type="ECO:0000313" key="4">
    <source>
        <dbReference type="Proteomes" id="UP000238034"/>
    </source>
</evidence>
<organism evidence="3 4">
    <name type="scientific">Arcticibacter pallidicorallinus</name>
    <dbReference type="NCBI Taxonomy" id="1259464"/>
    <lineage>
        <taxon>Bacteria</taxon>
        <taxon>Pseudomonadati</taxon>
        <taxon>Bacteroidota</taxon>
        <taxon>Sphingobacteriia</taxon>
        <taxon>Sphingobacteriales</taxon>
        <taxon>Sphingobacteriaceae</taxon>
        <taxon>Arcticibacter</taxon>
    </lineage>
</organism>
<dbReference type="PANTHER" id="PTHR30069">
    <property type="entry name" value="TONB-DEPENDENT OUTER MEMBRANE RECEPTOR"/>
    <property type="match status" value="1"/>
</dbReference>
<dbReference type="SUPFAM" id="SSF49464">
    <property type="entry name" value="Carboxypeptidase regulatory domain-like"/>
    <property type="match status" value="1"/>
</dbReference>
<gene>
    <name evidence="3" type="ORF">B0I27_101556</name>
</gene>
<dbReference type="EMBL" id="PVTH01000001">
    <property type="protein sequence ID" value="PRY55582.1"/>
    <property type="molecule type" value="Genomic_DNA"/>
</dbReference>
<dbReference type="Gene3D" id="2.170.130.10">
    <property type="entry name" value="TonB-dependent receptor, plug domain"/>
    <property type="match status" value="1"/>
</dbReference>
<dbReference type="InterPro" id="IPR023997">
    <property type="entry name" value="TonB-dep_OMP_SusC/RagA_CS"/>
</dbReference>
<dbReference type="NCBIfam" id="TIGR04057">
    <property type="entry name" value="SusC_RagA_signa"/>
    <property type="match status" value="1"/>
</dbReference>
<dbReference type="PANTHER" id="PTHR30069:SF29">
    <property type="entry name" value="HEMOGLOBIN AND HEMOGLOBIN-HAPTOGLOBIN-BINDING PROTEIN 1-RELATED"/>
    <property type="match status" value="1"/>
</dbReference>
<evidence type="ECO:0000256" key="1">
    <source>
        <dbReference type="ARBA" id="ARBA00022729"/>
    </source>
</evidence>
<sequence>MDLILQSSFQRTKVPAMILICLFVLQSTSFATNTARMITAERSLNARVNVTGTVKDTKGEVLPGVTVRIKGTTTGTSTDINGVFRLNLPVGNETLVFTYIGFQTKEIVASGTRLDVQLIESANDLQEVVVVGYGIQKREHLTGAVESVKLDEVADLPVGNMGAALSGRILGLGVSGGTSRPGSTATLTIRNPVTLAKDGGNLEPLYVIDDIIQIGADGRNSNALFNNLDPSEIESISILKDGSAAVYGSRAANGVILVRTKRGKNGDPKFSYSGSYAVNDEAYRTKMMSAYEFGQYFNIMNGPNGANALPNSTTYKDRVFTQDELDHFKNINYDWLDQAWSSASNMRHTLNVSGGTDKATYFAGISYFTQDGNLSSLDYDRWNFRAGTDVKVGKNIKTGLQVSGNYSNLTKTFNKIGGENDENDYINLLRAPRYIPMYVDGYPVKLPSSNDAFSRYHFYEIEKLGNLAATKDRTMTVNLFAEYEVPFIQGLKARASYGRNMGSNNGSQVGTLLRLYEFNRTGGHQHIYDQGATVNSYRDWENGNRLYYSNGNSNSYQLNFTASYARDFGKHSVGGLFSVERAEAESSQEDVWKGSPLLSTNGQFGSAFGAIDGRTSAAESGSLSYVGRVNYAYDDKYLAEFLFRTDASTKFAPENYWGKFYSASAGWILSKEDFFNVDAIDFLKLRYSIGLLGKDDTKAWLWRQRYTYQNGKGAVFGSDSSPSSTGMKMEASPNRDATWSDELKNNLGLDARFLKDRLSANIEGFYNKGTDMLIERTGIVPITIGGSVASENYAAMDLFGYEIGLGWRDKIGKDFNYGIDARFNWYDNKVHKGNFNDTDIMYPWNAQPGKSSDNGVWGYDYLGMFKNQADIDAYVTQNNITQVFGTPVNQLRPGTLYYRDVRGPLQGDGSFAPADGIIDEHDQIKLANRANNHYGMGLTLRASYKGFSADVVISGSFGGWSEIDGSTRKKLNNDITRGFQSLPAIWGNIYDPEINPTGTMPNPNFSNISLDPVSNFWKVNSFRMRMRNFNVGYSIPKKYTQAINVNNARVFVTGTNPLNFYNPFDFKDSDGAYDSFPMLRTFSFGVNVSL</sequence>
<keyword evidence="1" id="KW-0732">Signal</keyword>
<reference evidence="3 4" key="1">
    <citation type="submission" date="2018-03" db="EMBL/GenBank/DDBJ databases">
        <title>Genomic Encyclopedia of Type Strains, Phase III (KMG-III): the genomes of soil and plant-associated and newly described type strains.</title>
        <authorList>
            <person name="Whitman W."/>
        </authorList>
    </citation>
    <scope>NUCLEOTIDE SEQUENCE [LARGE SCALE GENOMIC DNA]</scope>
    <source>
        <strain evidence="3 4">CGMCC 1.9313</strain>
    </source>
</reference>
<dbReference type="SUPFAM" id="SSF56935">
    <property type="entry name" value="Porins"/>
    <property type="match status" value="1"/>
</dbReference>
<dbReference type="Gene3D" id="2.60.40.1120">
    <property type="entry name" value="Carboxypeptidase-like, regulatory domain"/>
    <property type="match status" value="1"/>
</dbReference>
<dbReference type="GO" id="GO:0044718">
    <property type="term" value="P:siderophore transmembrane transport"/>
    <property type="evidence" value="ECO:0007669"/>
    <property type="project" value="TreeGrafter"/>
</dbReference>
<dbReference type="InterPro" id="IPR008969">
    <property type="entry name" value="CarboxyPept-like_regulatory"/>
</dbReference>
<comment type="caution">
    <text evidence="3">The sequence shown here is derived from an EMBL/GenBank/DDBJ whole genome shotgun (WGS) entry which is preliminary data.</text>
</comment>
<proteinExistence type="predicted"/>
<evidence type="ECO:0000259" key="2">
    <source>
        <dbReference type="Pfam" id="PF07715"/>
    </source>
</evidence>
<keyword evidence="4" id="KW-1185">Reference proteome</keyword>
<dbReference type="InterPro" id="IPR039426">
    <property type="entry name" value="TonB-dep_rcpt-like"/>
</dbReference>
<dbReference type="Proteomes" id="UP000238034">
    <property type="component" value="Unassembled WGS sequence"/>
</dbReference>
<dbReference type="Pfam" id="PF13715">
    <property type="entry name" value="CarbopepD_reg_2"/>
    <property type="match status" value="1"/>
</dbReference>
<dbReference type="RefSeq" id="WP_106291103.1">
    <property type="nucleotide sequence ID" value="NZ_PVTH01000001.1"/>
</dbReference>
<dbReference type="OrthoDB" id="9768177at2"/>
<dbReference type="InterPro" id="IPR012910">
    <property type="entry name" value="Plug_dom"/>
</dbReference>
<dbReference type="InterPro" id="IPR037066">
    <property type="entry name" value="Plug_dom_sf"/>
</dbReference>
<protein>
    <submittedName>
        <fullName evidence="3">TonB-linked SusC/RagA family outer membrane protein</fullName>
    </submittedName>
</protein>
<dbReference type="AlphaFoldDB" id="A0A2T0UCG2"/>